<name>A0A4Y8ACL0_9SPHI</name>
<evidence type="ECO:0000313" key="4">
    <source>
        <dbReference type="Proteomes" id="UP000297248"/>
    </source>
</evidence>
<keyword evidence="1" id="KW-0812">Transmembrane</keyword>
<dbReference type="EMBL" id="SNQG01000003">
    <property type="protein sequence ID" value="TEW66414.1"/>
    <property type="molecule type" value="Genomic_DNA"/>
</dbReference>
<feature type="transmembrane region" description="Helical" evidence="1">
    <location>
        <begin position="122"/>
        <end position="141"/>
    </location>
</feature>
<reference evidence="2 5" key="3">
    <citation type="submission" date="2020-08" db="EMBL/GenBank/DDBJ databases">
        <title>Genomic Encyclopedia of Type Strains, Phase IV (KMG-IV): sequencing the most valuable type-strain genomes for metagenomic binning, comparative biology and taxonomic classification.</title>
        <authorList>
            <person name="Goeker M."/>
        </authorList>
    </citation>
    <scope>NUCLEOTIDE SEQUENCE [LARGE SCALE GENOMIC DNA]</scope>
    <source>
        <strain evidence="2 5">DSM 100995</strain>
    </source>
</reference>
<sequence>MKKIISKKGIILIIIPAFAIFLQFFLRIIMKKDFNTIGISLGGLSLGQLLPFFHFDHFISSKVLGINPHYKFEHGKFIISYDTSANVKPEEIESIKNIFIIAIFINLALFLIIIYLGLTNHIILHTLFGLISCVVSWYLLIYK</sequence>
<gene>
    <name evidence="3" type="ORF">E2R65_08260</name>
    <name evidence="2" type="ORF">GGR35_002634</name>
</gene>
<evidence type="ECO:0000256" key="1">
    <source>
        <dbReference type="SAM" id="Phobius"/>
    </source>
</evidence>
<dbReference type="Proteomes" id="UP000297248">
    <property type="component" value="Unassembled WGS sequence"/>
</dbReference>
<protein>
    <submittedName>
        <fullName evidence="3">Uncharacterized protein</fullName>
    </submittedName>
</protein>
<keyword evidence="5" id="KW-1185">Reference proteome</keyword>
<reference evidence="3" key="2">
    <citation type="submission" date="2019-03" db="EMBL/GenBank/DDBJ databases">
        <authorList>
            <person name="Yan Y.-Q."/>
            <person name="Du Z.-J."/>
        </authorList>
    </citation>
    <scope>NUCLEOTIDE SEQUENCE</scope>
    <source>
        <strain evidence="3">PP-F2FG21</strain>
    </source>
</reference>
<comment type="caution">
    <text evidence="3">The sequence shown here is derived from an EMBL/GenBank/DDBJ whole genome shotgun (WGS) entry which is preliminary data.</text>
</comment>
<dbReference type="RefSeq" id="WP_134336025.1">
    <property type="nucleotide sequence ID" value="NZ_BMCZ01000003.1"/>
</dbReference>
<feature type="transmembrane region" description="Helical" evidence="1">
    <location>
        <begin position="9"/>
        <end position="30"/>
    </location>
</feature>
<accession>A0A4Y8ACL0</accession>
<evidence type="ECO:0000313" key="5">
    <source>
        <dbReference type="Proteomes" id="UP000583101"/>
    </source>
</evidence>
<proteinExistence type="predicted"/>
<evidence type="ECO:0000313" key="3">
    <source>
        <dbReference type="EMBL" id="TEW66414.1"/>
    </source>
</evidence>
<dbReference type="Proteomes" id="UP000583101">
    <property type="component" value="Unassembled WGS sequence"/>
</dbReference>
<keyword evidence="1" id="KW-1133">Transmembrane helix</keyword>
<dbReference type="AlphaFoldDB" id="A0A4Y8ACL0"/>
<organism evidence="3 4">
    <name type="scientific">Mucilaginibacter phyllosphaerae</name>
    <dbReference type="NCBI Taxonomy" id="1812349"/>
    <lineage>
        <taxon>Bacteria</taxon>
        <taxon>Pseudomonadati</taxon>
        <taxon>Bacteroidota</taxon>
        <taxon>Sphingobacteriia</taxon>
        <taxon>Sphingobacteriales</taxon>
        <taxon>Sphingobacteriaceae</taxon>
        <taxon>Mucilaginibacter</taxon>
    </lineage>
</organism>
<reference evidence="3 4" key="1">
    <citation type="journal article" date="2016" name="Int. J. Syst. Evol. Microbiol.">
        <title>Proposal of Mucilaginibacter phyllosphaerae sp. nov. isolated from the phyllosphere of Galium album.</title>
        <authorList>
            <person name="Aydogan E.L."/>
            <person name="Busse H.J."/>
            <person name="Moser G."/>
            <person name="Muller C."/>
            <person name="Kampfer P."/>
            <person name="Glaeser S.P."/>
        </authorList>
    </citation>
    <scope>NUCLEOTIDE SEQUENCE [LARGE SCALE GENOMIC DNA]</scope>
    <source>
        <strain evidence="3 4">PP-F2FG21</strain>
    </source>
</reference>
<feature type="transmembrane region" description="Helical" evidence="1">
    <location>
        <begin position="98"/>
        <end position="116"/>
    </location>
</feature>
<evidence type="ECO:0000313" key="2">
    <source>
        <dbReference type="EMBL" id="MBB3970018.1"/>
    </source>
</evidence>
<keyword evidence="1" id="KW-0472">Membrane</keyword>
<dbReference type="EMBL" id="JACIEG010000005">
    <property type="protein sequence ID" value="MBB3970018.1"/>
    <property type="molecule type" value="Genomic_DNA"/>
</dbReference>